<feature type="transmembrane region" description="Helical" evidence="5">
    <location>
        <begin position="453"/>
        <end position="470"/>
    </location>
</feature>
<keyword evidence="4 5" id="KW-0472">Membrane</keyword>
<dbReference type="Pfam" id="PF00083">
    <property type="entry name" value="Sugar_tr"/>
    <property type="match status" value="1"/>
</dbReference>
<feature type="transmembrane region" description="Helical" evidence="5">
    <location>
        <begin position="280"/>
        <end position="306"/>
    </location>
</feature>
<dbReference type="PROSITE" id="PS50850">
    <property type="entry name" value="MFS"/>
    <property type="match status" value="1"/>
</dbReference>
<comment type="subcellular location">
    <subcellularLocation>
        <location evidence="1">Membrane</location>
        <topology evidence="1">Multi-pass membrane protein</topology>
    </subcellularLocation>
</comment>
<sequence>MAYYNIILALTITPHTCKLPVKPENISEYEWKTTHIPRQESVAGTEKFSGCLIYINLGTNETESCDVFDYDKTWFQTTVPSDNNWVCENEINVANILAYSRIAELIGSFFFGWFGDLYGRKLTFIISIFMLVIGRFISILTSSSLTFFTIGCIVAWFPSWSAPQSTAIISLEISSSKRRASVAKLKLVATSLGMFLMPFFYWWLRNWQFFLIITTALQLPFLIFSWKLIESPQWLWIKGRSRQTLKTLKYISKINKTDLHSDTESEILTKSPSKANKTEVLGLLALLSSWRIVVTTMLQLLLWFAISLNYGVAVLSSGEKSEGNPFLDFAWQSLAEIPGFFVAAWLANSIGRRYTGIVSFSLTTTIWILYGLREISNTGWVRSEALDMFLVITNRASITVSYYLINLLNMELYPTCLRQSGMSLGNLVSSGASAIAPYVLYLGRKVDVRCPSVILTATTLLGGIIPIFFLPETLNKKLPETLEDAKNF</sequence>
<dbReference type="Gene3D" id="1.20.1250.20">
    <property type="entry name" value="MFS general substrate transporter like domains"/>
    <property type="match status" value="1"/>
</dbReference>
<evidence type="ECO:0000256" key="3">
    <source>
        <dbReference type="ARBA" id="ARBA00022989"/>
    </source>
</evidence>
<feature type="transmembrane region" description="Helical" evidence="5">
    <location>
        <begin position="392"/>
        <end position="409"/>
    </location>
</feature>
<dbReference type="PANTHER" id="PTHR24064">
    <property type="entry name" value="SOLUTE CARRIER FAMILY 22 MEMBER"/>
    <property type="match status" value="1"/>
</dbReference>
<dbReference type="OrthoDB" id="5296287at2759"/>
<reference evidence="7 8" key="1">
    <citation type="submission" date="2020-04" db="EMBL/GenBank/DDBJ databases">
        <authorList>
            <person name="Wallbank WR R."/>
            <person name="Pardo Diaz C."/>
            <person name="Kozak K."/>
            <person name="Martin S."/>
            <person name="Jiggins C."/>
            <person name="Moest M."/>
            <person name="Warren A I."/>
            <person name="Byers J.R.P. K."/>
            <person name="Montejo-Kovacevich G."/>
            <person name="Yen C E."/>
        </authorList>
    </citation>
    <scope>NUCLEOTIDE SEQUENCE [LARGE SCALE GENOMIC DNA]</scope>
</reference>
<feature type="transmembrane region" description="Helical" evidence="5">
    <location>
        <begin position="147"/>
        <end position="173"/>
    </location>
</feature>
<feature type="domain" description="Major facilitator superfamily (MFS) profile" evidence="6">
    <location>
        <begin position="42"/>
        <end position="474"/>
    </location>
</feature>
<dbReference type="InterPro" id="IPR020846">
    <property type="entry name" value="MFS_dom"/>
</dbReference>
<dbReference type="InterPro" id="IPR036259">
    <property type="entry name" value="MFS_trans_sf"/>
</dbReference>
<dbReference type="GO" id="GO:0022857">
    <property type="term" value="F:transmembrane transporter activity"/>
    <property type="evidence" value="ECO:0007669"/>
    <property type="project" value="InterPro"/>
</dbReference>
<dbReference type="AlphaFoldDB" id="A0A8S0YXL5"/>
<evidence type="ECO:0000256" key="4">
    <source>
        <dbReference type="ARBA" id="ARBA00023136"/>
    </source>
</evidence>
<evidence type="ECO:0000256" key="2">
    <source>
        <dbReference type="ARBA" id="ARBA00022692"/>
    </source>
</evidence>
<organism evidence="7 8">
    <name type="scientific">Arctia plantaginis</name>
    <name type="common">Wood tiger moth</name>
    <name type="synonym">Phalaena plantaginis</name>
    <dbReference type="NCBI Taxonomy" id="874455"/>
    <lineage>
        <taxon>Eukaryota</taxon>
        <taxon>Metazoa</taxon>
        <taxon>Ecdysozoa</taxon>
        <taxon>Arthropoda</taxon>
        <taxon>Hexapoda</taxon>
        <taxon>Insecta</taxon>
        <taxon>Pterygota</taxon>
        <taxon>Neoptera</taxon>
        <taxon>Endopterygota</taxon>
        <taxon>Lepidoptera</taxon>
        <taxon>Glossata</taxon>
        <taxon>Ditrysia</taxon>
        <taxon>Noctuoidea</taxon>
        <taxon>Erebidae</taxon>
        <taxon>Arctiinae</taxon>
        <taxon>Arctia</taxon>
    </lineage>
</organism>
<feature type="transmembrane region" description="Helical" evidence="5">
    <location>
        <begin position="209"/>
        <end position="229"/>
    </location>
</feature>
<evidence type="ECO:0000313" key="7">
    <source>
        <dbReference type="EMBL" id="CAB3224672.1"/>
    </source>
</evidence>
<proteinExistence type="predicted"/>
<dbReference type="EMBL" id="CADEBC010000159">
    <property type="protein sequence ID" value="CAB3224672.1"/>
    <property type="molecule type" value="Genomic_DNA"/>
</dbReference>
<feature type="transmembrane region" description="Helical" evidence="5">
    <location>
        <begin position="326"/>
        <end position="347"/>
    </location>
</feature>
<protein>
    <recommendedName>
        <fullName evidence="6">Major facilitator superfamily (MFS) profile domain-containing protein</fullName>
    </recommendedName>
</protein>
<feature type="transmembrane region" description="Helical" evidence="5">
    <location>
        <begin position="421"/>
        <end position="441"/>
    </location>
</feature>
<dbReference type="Proteomes" id="UP000494106">
    <property type="component" value="Unassembled WGS sequence"/>
</dbReference>
<keyword evidence="2 5" id="KW-0812">Transmembrane</keyword>
<evidence type="ECO:0000256" key="5">
    <source>
        <dbReference type="SAM" id="Phobius"/>
    </source>
</evidence>
<evidence type="ECO:0000256" key="1">
    <source>
        <dbReference type="ARBA" id="ARBA00004141"/>
    </source>
</evidence>
<feature type="transmembrane region" description="Helical" evidence="5">
    <location>
        <begin position="185"/>
        <end position="203"/>
    </location>
</feature>
<name>A0A8S0YXL5_ARCPL</name>
<feature type="transmembrane region" description="Helical" evidence="5">
    <location>
        <begin position="354"/>
        <end position="372"/>
    </location>
</feature>
<keyword evidence="8" id="KW-1185">Reference proteome</keyword>
<comment type="caution">
    <text evidence="7">The sequence shown here is derived from an EMBL/GenBank/DDBJ whole genome shotgun (WGS) entry which is preliminary data.</text>
</comment>
<accession>A0A8S0YXL5</accession>
<dbReference type="InterPro" id="IPR005828">
    <property type="entry name" value="MFS_sugar_transport-like"/>
</dbReference>
<keyword evidence="3 5" id="KW-1133">Transmembrane helix</keyword>
<dbReference type="SUPFAM" id="SSF103473">
    <property type="entry name" value="MFS general substrate transporter"/>
    <property type="match status" value="1"/>
</dbReference>
<dbReference type="GO" id="GO:0016020">
    <property type="term" value="C:membrane"/>
    <property type="evidence" value="ECO:0007669"/>
    <property type="project" value="UniProtKB-SubCell"/>
</dbReference>
<gene>
    <name evidence="7" type="ORF">APLA_LOCUS2142</name>
</gene>
<evidence type="ECO:0000313" key="8">
    <source>
        <dbReference type="Proteomes" id="UP000494106"/>
    </source>
</evidence>
<evidence type="ECO:0000259" key="6">
    <source>
        <dbReference type="PROSITE" id="PS50850"/>
    </source>
</evidence>